<organism evidence="9 10">
    <name type="scientific">Albugo candida</name>
    <dbReference type="NCBI Taxonomy" id="65357"/>
    <lineage>
        <taxon>Eukaryota</taxon>
        <taxon>Sar</taxon>
        <taxon>Stramenopiles</taxon>
        <taxon>Oomycota</taxon>
        <taxon>Peronosporomycetes</taxon>
        <taxon>Albuginales</taxon>
        <taxon>Albuginaceae</taxon>
        <taxon>Albugo</taxon>
    </lineage>
</organism>
<dbReference type="Pfam" id="PF11594">
    <property type="entry name" value="Med28"/>
    <property type="match status" value="1"/>
</dbReference>
<evidence type="ECO:0000256" key="2">
    <source>
        <dbReference type="ARBA" id="ARBA00005571"/>
    </source>
</evidence>
<feature type="compositionally biased region" description="Polar residues" evidence="8">
    <location>
        <begin position="1"/>
        <end position="15"/>
    </location>
</feature>
<keyword evidence="3" id="KW-0805">Transcription regulation</keyword>
<comment type="subcellular location">
    <subcellularLocation>
        <location evidence="1">Nucleus</location>
    </subcellularLocation>
</comment>
<keyword evidence="5" id="KW-0804">Transcription</keyword>
<dbReference type="OrthoDB" id="72704at2759"/>
<evidence type="ECO:0000256" key="8">
    <source>
        <dbReference type="SAM" id="MobiDB-lite"/>
    </source>
</evidence>
<comment type="caution">
    <text evidence="9">The sequence shown here is derived from an EMBL/GenBank/DDBJ whole genome shotgun (WGS) entry which is preliminary data.</text>
</comment>
<evidence type="ECO:0000256" key="1">
    <source>
        <dbReference type="ARBA" id="ARBA00004123"/>
    </source>
</evidence>
<dbReference type="GO" id="GO:0005634">
    <property type="term" value="C:nucleus"/>
    <property type="evidence" value="ECO:0007669"/>
    <property type="project" value="UniProtKB-SubCell"/>
</dbReference>
<dbReference type="Proteomes" id="UP000053237">
    <property type="component" value="Unassembled WGS sequence"/>
</dbReference>
<comment type="similarity">
    <text evidence="2">Belongs to the Mediator complex subunit 28 family.</text>
</comment>
<accession>A0A024GLS9</accession>
<evidence type="ECO:0000256" key="6">
    <source>
        <dbReference type="ARBA" id="ARBA00023242"/>
    </source>
</evidence>
<dbReference type="EMBL" id="CAIX01000170">
    <property type="protein sequence ID" value="CCI47445.1"/>
    <property type="molecule type" value="Genomic_DNA"/>
</dbReference>
<proteinExistence type="inferred from homology"/>
<dbReference type="AlphaFoldDB" id="A0A024GLS9"/>
<name>A0A024GLS9_9STRA</name>
<keyword evidence="6" id="KW-0539">Nucleus</keyword>
<evidence type="ECO:0000256" key="3">
    <source>
        <dbReference type="ARBA" id="ARBA00023015"/>
    </source>
</evidence>
<evidence type="ECO:0000256" key="5">
    <source>
        <dbReference type="ARBA" id="ARBA00023163"/>
    </source>
</evidence>
<protein>
    <recommendedName>
        <fullName evidence="11">Mediator of RNA polymerase II transcription subunit 28</fullName>
    </recommendedName>
</protein>
<reference evidence="9 10" key="1">
    <citation type="submission" date="2012-05" db="EMBL/GenBank/DDBJ databases">
        <title>Recombination and specialization in a pathogen metapopulation.</title>
        <authorList>
            <person name="Gardiner A."/>
            <person name="Kemen E."/>
            <person name="Schultz-Larsen T."/>
            <person name="MacLean D."/>
            <person name="Van Oosterhout C."/>
            <person name="Jones J.D.G."/>
        </authorList>
    </citation>
    <scope>NUCLEOTIDE SEQUENCE [LARGE SCALE GENOMIC DNA]</scope>
    <source>
        <strain evidence="9 10">Ac Nc2</strain>
    </source>
</reference>
<evidence type="ECO:0000313" key="9">
    <source>
        <dbReference type="EMBL" id="CCI47445.1"/>
    </source>
</evidence>
<feature type="region of interest" description="Disordered" evidence="8">
    <location>
        <begin position="1"/>
        <end position="20"/>
    </location>
</feature>
<dbReference type="InterPro" id="IPR021640">
    <property type="entry name" value="Mediator_Med28"/>
</dbReference>
<feature type="coiled-coil region" evidence="7">
    <location>
        <begin position="90"/>
        <end position="138"/>
    </location>
</feature>
<keyword evidence="4 7" id="KW-0175">Coiled coil</keyword>
<sequence length="144" mass="16490">MEPPVNGSTQSNPSANEARPDGEMCVRKMNQALANCVELVCPSIQYPPQYRLNPVQQDAADIAEIEKRLDTFFVHAKQLEIVLMNKAQRTSSITTERNELENEIRALEAELLEKNDLIEKYTDVVKGWESKFRRLETRLAQDNI</sequence>
<keyword evidence="10" id="KW-1185">Reference proteome</keyword>
<dbReference type="InParanoid" id="A0A024GLS9"/>
<gene>
    <name evidence="9" type="ORF">BN9_084520</name>
</gene>
<evidence type="ECO:0000313" key="10">
    <source>
        <dbReference type="Proteomes" id="UP000053237"/>
    </source>
</evidence>
<evidence type="ECO:0008006" key="11">
    <source>
        <dbReference type="Google" id="ProtNLM"/>
    </source>
</evidence>
<evidence type="ECO:0000256" key="4">
    <source>
        <dbReference type="ARBA" id="ARBA00023054"/>
    </source>
</evidence>
<evidence type="ECO:0000256" key="7">
    <source>
        <dbReference type="SAM" id="Coils"/>
    </source>
</evidence>